<reference evidence="3 4" key="1">
    <citation type="submission" date="2012-08" db="EMBL/GenBank/DDBJ databases">
        <title>Whole genome shotgun sequence of Kineosphaera limosa NBRC 100340.</title>
        <authorList>
            <person name="Yoshida I."/>
            <person name="Isaki S."/>
            <person name="Hosoyama A."/>
            <person name="Tsuchikane K."/>
            <person name="Katsumata H."/>
            <person name="Ando Y."/>
            <person name="Ohji S."/>
            <person name="Hamada M."/>
            <person name="Tamura T."/>
            <person name="Yamazoe A."/>
            <person name="Yamazaki S."/>
            <person name="Fujita N."/>
        </authorList>
    </citation>
    <scope>NUCLEOTIDE SEQUENCE [LARGE SCALE GENOMIC DNA]</scope>
    <source>
        <strain evidence="3 4">NBRC 100340</strain>
    </source>
</reference>
<dbReference type="PANTHER" id="PTHR43245">
    <property type="entry name" value="BIFUNCTIONAL POLYMYXIN RESISTANCE PROTEIN ARNA"/>
    <property type="match status" value="1"/>
</dbReference>
<organism evidence="3 4">
    <name type="scientific">Kineosphaera limosa NBRC 100340</name>
    <dbReference type="NCBI Taxonomy" id="1184609"/>
    <lineage>
        <taxon>Bacteria</taxon>
        <taxon>Bacillati</taxon>
        <taxon>Actinomycetota</taxon>
        <taxon>Actinomycetes</taxon>
        <taxon>Micrococcales</taxon>
        <taxon>Dermatophilaceae</taxon>
        <taxon>Kineosphaera</taxon>
    </lineage>
</organism>
<name>K6XCE4_9MICO</name>
<dbReference type="eggNOG" id="COG0451">
    <property type="taxonomic scope" value="Bacteria"/>
</dbReference>
<dbReference type="AlphaFoldDB" id="K6XCE4"/>
<dbReference type="Pfam" id="PF01370">
    <property type="entry name" value="Epimerase"/>
    <property type="match status" value="1"/>
</dbReference>
<evidence type="ECO:0000313" key="4">
    <source>
        <dbReference type="Proteomes" id="UP000008366"/>
    </source>
</evidence>
<accession>K6XCE4</accession>
<feature type="compositionally biased region" description="Basic and acidic residues" evidence="1">
    <location>
        <begin position="310"/>
        <end position="320"/>
    </location>
</feature>
<dbReference type="InterPro" id="IPR036291">
    <property type="entry name" value="NAD(P)-bd_dom_sf"/>
</dbReference>
<evidence type="ECO:0000259" key="2">
    <source>
        <dbReference type="Pfam" id="PF01370"/>
    </source>
</evidence>
<comment type="caution">
    <text evidence="3">The sequence shown here is derived from an EMBL/GenBank/DDBJ whole genome shotgun (WGS) entry which is preliminary data.</text>
</comment>
<evidence type="ECO:0000256" key="1">
    <source>
        <dbReference type="SAM" id="MobiDB-lite"/>
    </source>
</evidence>
<dbReference type="Proteomes" id="UP000008366">
    <property type="component" value="Unassembled WGS sequence"/>
</dbReference>
<dbReference type="PANTHER" id="PTHR43245:SF52">
    <property type="entry name" value="NAD-DEPENDENT EPIMERASE_DEHYDRATASE"/>
    <property type="match status" value="1"/>
</dbReference>
<dbReference type="InterPro" id="IPR050177">
    <property type="entry name" value="Lipid_A_modif_metabolic_enz"/>
</dbReference>
<dbReference type="SUPFAM" id="SSF51735">
    <property type="entry name" value="NAD(P)-binding Rossmann-fold domains"/>
    <property type="match status" value="1"/>
</dbReference>
<dbReference type="InterPro" id="IPR001509">
    <property type="entry name" value="Epimerase_deHydtase"/>
</dbReference>
<dbReference type="STRING" id="1184609.KILIM_039_00540"/>
<protein>
    <submittedName>
        <fullName evidence="3">Putative nucleotide-sugar epimerase</fullName>
    </submittedName>
</protein>
<evidence type="ECO:0000313" key="3">
    <source>
        <dbReference type="EMBL" id="GAB96479.1"/>
    </source>
</evidence>
<dbReference type="Gene3D" id="3.40.50.720">
    <property type="entry name" value="NAD(P)-binding Rossmann-like Domain"/>
    <property type="match status" value="1"/>
</dbReference>
<gene>
    <name evidence="3" type="ORF">KILIM_039_00540</name>
</gene>
<proteinExistence type="predicted"/>
<sequence length="333" mass="35891">MTTVLVTGVSRFVGARVAQELSESPGVDRVIGIDLPEPRFPLGGADFVRVDIGNPLVGRILATQGVDVVVHLAMSADARSGAARVSQKERNVIGTMQLLATCQAHRPLRRFVLKSTASVYGSSPRDPAVFTEAMSGVGRIRGGHLRDAIEVEGYVRAMARRRPDLATVVLRMAHIVGPNVHSALTDYLRGSVWPTPLGFRARLQLLHPDDAITALVAAAVGTADGVVNVAGDGVVTLSQAARLLGRTAVPVPAATTRRLGSVLRRFGVAAMGDDQIDYLMWGRCLDTTRMRSLLHMEPAWSTRELIEDFGRPQEGPRDLPDFPEPAQSWAMAR</sequence>
<feature type="region of interest" description="Disordered" evidence="1">
    <location>
        <begin position="310"/>
        <end position="333"/>
    </location>
</feature>
<feature type="domain" description="NAD-dependent epimerase/dehydratase" evidence="2">
    <location>
        <begin position="4"/>
        <end position="221"/>
    </location>
</feature>
<keyword evidence="4" id="KW-1185">Reference proteome</keyword>
<dbReference type="EMBL" id="BAHD01000039">
    <property type="protein sequence ID" value="GAB96479.1"/>
    <property type="molecule type" value="Genomic_DNA"/>
</dbReference>